<accession>A0ABD0UD49</accession>
<dbReference type="Gene3D" id="3.40.50.1820">
    <property type="entry name" value="alpha/beta hydrolase"/>
    <property type="match status" value="1"/>
</dbReference>
<evidence type="ECO:0000256" key="2">
    <source>
        <dbReference type="ARBA" id="ARBA00008456"/>
    </source>
</evidence>
<evidence type="ECO:0000256" key="1">
    <source>
        <dbReference type="ARBA" id="ARBA00004514"/>
    </source>
</evidence>
<proteinExistence type="inferred from homology"/>
<evidence type="ECO:0000259" key="6">
    <source>
        <dbReference type="Pfam" id="PF01738"/>
    </source>
</evidence>
<evidence type="ECO:0000256" key="4">
    <source>
        <dbReference type="ARBA" id="ARBA00022490"/>
    </source>
</evidence>
<dbReference type="AlphaFoldDB" id="A0ABD0UD49"/>
<dbReference type="InterPro" id="IPR002925">
    <property type="entry name" value="Dienelactn_hydro"/>
</dbReference>
<comment type="caution">
    <text evidence="7">The sequence shown here is derived from an EMBL/GenBank/DDBJ whole genome shotgun (WGS) entry which is preliminary data.</text>
</comment>
<dbReference type="SUPFAM" id="SSF53474">
    <property type="entry name" value="alpha/beta-Hydrolases"/>
    <property type="match status" value="1"/>
</dbReference>
<dbReference type="Proteomes" id="UP001552299">
    <property type="component" value="Unassembled WGS sequence"/>
</dbReference>
<sequence>MVWNRLEGSFEVLVDNSQVVMGYFRSLKIGSCHVATVYGSKDVGIRRSLWESIEKVLVDDTPSIIGGDFNCILSKEDKRGGKRFLFSQDKLCRDFLWNKDKVRKGLHYIAWDELCKPKVLGGLGIHSSIAKTEPLRSRITWRFIHNPNSLCNRIIISKYGNDVWNGKFRRGNSTTWKILLDGANYLKHIIRWKISNGIKVNAIEDTWILDKLISKWPTFVNCNDLQDQSVHNLLAEDGSWNNKVLPKFFNKDLIEIITSIKLFPEENGDQIELIKQHAGISISALVYEAWMETHCYLLKIINKLNCWGFPVPTFDSFSKCLIELKRRNQIKLGVESSSINFLASNVLTAISHSYNNLRNWDANLLWESVHTWRPPPLDCIMINVDATLQRSYNAGIGAIIRDHKGRFLYAFGKNLKHWDIANLELQTVLAIREHLQRWMFLQKGVIIEGFQRISPLSSTSDHASRRRRGSSSLSLLSGVRSRRRPAAPVSPASSSQHYVLYLSSETTFLSPMLVGLTSISMGNYVCTRKLQIMVKLEDGVDDEACELVNGTEILIGGSEDSIRAYLFKAVKNNNGTGLLLLSDIYGFEDSSTRDFAYQIACNGYNVLVPDLFRGEPWKKRQPKAEFENWLGRQQPERVAKDIELSTKWMVDEFTAAGISKKLGLIGFGFGGEHLIETLAKNNYFGTGVCFYGTTISTSVAEDINVPVLFICGDSDPICPVSLVSEMEKIIKGSRAVIYSGRGHGFAHRPETQEEDRDAEDAFNVLRNWLKDRLILDEHNAVVSKQFV</sequence>
<keyword evidence="5" id="KW-0378">Hydrolase</keyword>
<protein>
    <recommendedName>
        <fullName evidence="3">Carboxymethylenebutenolidase homolog</fullName>
    </recommendedName>
</protein>
<gene>
    <name evidence="7" type="ORF">M5K25_018803</name>
</gene>
<dbReference type="InterPro" id="IPR036691">
    <property type="entry name" value="Endo/exonu/phosph_ase_sf"/>
</dbReference>
<name>A0ABD0UD49_DENTH</name>
<dbReference type="SUPFAM" id="SSF56219">
    <property type="entry name" value="DNase I-like"/>
    <property type="match status" value="1"/>
</dbReference>
<evidence type="ECO:0000256" key="5">
    <source>
        <dbReference type="ARBA" id="ARBA00022801"/>
    </source>
</evidence>
<dbReference type="InterPro" id="IPR042946">
    <property type="entry name" value="CMBL"/>
</dbReference>
<dbReference type="GO" id="GO:0016787">
    <property type="term" value="F:hydrolase activity"/>
    <property type="evidence" value="ECO:0007669"/>
    <property type="project" value="UniProtKB-KW"/>
</dbReference>
<dbReference type="InterPro" id="IPR029058">
    <property type="entry name" value="AB_hydrolase_fold"/>
</dbReference>
<dbReference type="GO" id="GO:0005829">
    <property type="term" value="C:cytosol"/>
    <property type="evidence" value="ECO:0007669"/>
    <property type="project" value="UniProtKB-SubCell"/>
</dbReference>
<keyword evidence="4" id="KW-0963">Cytoplasm</keyword>
<comment type="similarity">
    <text evidence="2">Belongs to the dienelactone hydrolase family.</text>
</comment>
<comment type="subcellular location">
    <subcellularLocation>
        <location evidence="1">Cytoplasm</location>
        <location evidence="1">Cytosol</location>
    </subcellularLocation>
</comment>
<dbReference type="Pfam" id="PF01738">
    <property type="entry name" value="DLH"/>
    <property type="match status" value="1"/>
</dbReference>
<dbReference type="PANTHER" id="PTHR46812">
    <property type="entry name" value="CARBOXYMETHYLENEBUTENOLIDASE HOMOLOG"/>
    <property type="match status" value="1"/>
</dbReference>
<dbReference type="EMBL" id="JANQDX010000015">
    <property type="protein sequence ID" value="KAL0910720.1"/>
    <property type="molecule type" value="Genomic_DNA"/>
</dbReference>
<dbReference type="PANTHER" id="PTHR46812:SF1">
    <property type="entry name" value="CARBOXYMETHYLENEBUTENOLIDASE HOMOLOG"/>
    <property type="match status" value="1"/>
</dbReference>
<keyword evidence="8" id="KW-1185">Reference proteome</keyword>
<reference evidence="7 8" key="1">
    <citation type="journal article" date="2024" name="Plant Biotechnol. J.">
        <title>Dendrobium thyrsiflorum genome and its molecular insights into genes involved in important horticultural traits.</title>
        <authorList>
            <person name="Chen B."/>
            <person name="Wang J.Y."/>
            <person name="Zheng P.J."/>
            <person name="Li K.L."/>
            <person name="Liang Y.M."/>
            <person name="Chen X.F."/>
            <person name="Zhang C."/>
            <person name="Zhao X."/>
            <person name="He X."/>
            <person name="Zhang G.Q."/>
            <person name="Liu Z.J."/>
            <person name="Xu Q."/>
        </authorList>
    </citation>
    <scope>NUCLEOTIDE SEQUENCE [LARGE SCALE GENOMIC DNA]</scope>
    <source>
        <strain evidence="7">GZMU011</strain>
    </source>
</reference>
<evidence type="ECO:0000256" key="3">
    <source>
        <dbReference type="ARBA" id="ARBA00014180"/>
    </source>
</evidence>
<feature type="domain" description="Dienelactone hydrolase" evidence="6">
    <location>
        <begin position="562"/>
        <end position="771"/>
    </location>
</feature>
<evidence type="ECO:0000313" key="7">
    <source>
        <dbReference type="EMBL" id="KAL0910720.1"/>
    </source>
</evidence>
<evidence type="ECO:0000313" key="8">
    <source>
        <dbReference type="Proteomes" id="UP001552299"/>
    </source>
</evidence>
<organism evidence="7 8">
    <name type="scientific">Dendrobium thyrsiflorum</name>
    <name type="common">Pinecone-like raceme dendrobium</name>
    <name type="synonym">Orchid</name>
    <dbReference type="NCBI Taxonomy" id="117978"/>
    <lineage>
        <taxon>Eukaryota</taxon>
        <taxon>Viridiplantae</taxon>
        <taxon>Streptophyta</taxon>
        <taxon>Embryophyta</taxon>
        <taxon>Tracheophyta</taxon>
        <taxon>Spermatophyta</taxon>
        <taxon>Magnoliopsida</taxon>
        <taxon>Liliopsida</taxon>
        <taxon>Asparagales</taxon>
        <taxon>Orchidaceae</taxon>
        <taxon>Epidendroideae</taxon>
        <taxon>Malaxideae</taxon>
        <taxon>Dendrobiinae</taxon>
        <taxon>Dendrobium</taxon>
    </lineage>
</organism>